<keyword evidence="3" id="KW-1185">Reference proteome</keyword>
<sequence>MPSKIPAVFRAAVSAAALGAIGYYLWYGLTDRGDPAVYPSSWVGPQLMLPILGFIALSFVGSGMLARRLLGAHGVGTNSARMLKEGLLGAGTVLSVRPTGVLVNNRPVMRVELSVLGARDETFQAYAKVALGMAGEAAAIRPGAMLPVRYLPERRGEVVEVEVDFSGDTAAAQEALNRAMVKRGMTTPRRLDIAARGVVAQAVVRTLEVTGQVRDGMPELALELVVTSPGDGSSFPAHVRRFLPADAVPKVQVGRVVQVRYLPEAPDEVVLAFGLLGE</sequence>
<dbReference type="Proteomes" id="UP000198873">
    <property type="component" value="Unassembled WGS sequence"/>
</dbReference>
<dbReference type="AlphaFoldDB" id="A0A1I6U278"/>
<dbReference type="STRING" id="1176198.SAMN05444716_105211"/>
<feature type="transmembrane region" description="Helical" evidence="1">
    <location>
        <begin position="47"/>
        <end position="66"/>
    </location>
</feature>
<keyword evidence="1" id="KW-1133">Transmembrane helix</keyword>
<proteinExistence type="predicted"/>
<evidence type="ECO:0000313" key="3">
    <source>
        <dbReference type="Proteomes" id="UP000198873"/>
    </source>
</evidence>
<name>A0A1I6U278_9ACTN</name>
<evidence type="ECO:0008006" key="4">
    <source>
        <dbReference type="Google" id="ProtNLM"/>
    </source>
</evidence>
<keyword evidence="1" id="KW-0812">Transmembrane</keyword>
<evidence type="ECO:0000256" key="1">
    <source>
        <dbReference type="SAM" id="Phobius"/>
    </source>
</evidence>
<evidence type="ECO:0000313" key="2">
    <source>
        <dbReference type="EMBL" id="SFS95599.1"/>
    </source>
</evidence>
<dbReference type="EMBL" id="FPAB01000005">
    <property type="protein sequence ID" value="SFS95599.1"/>
    <property type="molecule type" value="Genomic_DNA"/>
</dbReference>
<reference evidence="3" key="1">
    <citation type="submission" date="2016-10" db="EMBL/GenBank/DDBJ databases">
        <authorList>
            <person name="Varghese N."/>
            <person name="Submissions S."/>
        </authorList>
    </citation>
    <scope>NUCLEOTIDE SEQUENCE [LARGE SCALE GENOMIC DNA]</scope>
    <source>
        <strain evidence="3">CGMCC 4.7047</strain>
    </source>
</reference>
<protein>
    <recommendedName>
        <fullName evidence="4">DUF3592 domain-containing protein</fullName>
    </recommendedName>
</protein>
<gene>
    <name evidence="2" type="ORF">SAMN05444716_105211</name>
</gene>
<feature type="transmembrane region" description="Helical" evidence="1">
    <location>
        <begin position="7"/>
        <end position="27"/>
    </location>
</feature>
<accession>A0A1I6U278</accession>
<keyword evidence="1" id="KW-0472">Membrane</keyword>
<organism evidence="2 3">
    <name type="scientific">Streptomyces harbinensis</name>
    <dbReference type="NCBI Taxonomy" id="1176198"/>
    <lineage>
        <taxon>Bacteria</taxon>
        <taxon>Bacillati</taxon>
        <taxon>Actinomycetota</taxon>
        <taxon>Actinomycetes</taxon>
        <taxon>Kitasatosporales</taxon>
        <taxon>Streptomycetaceae</taxon>
        <taxon>Streptomyces</taxon>
    </lineage>
</organism>
<dbReference type="RefSeq" id="WP_093843439.1">
    <property type="nucleotide sequence ID" value="NZ_FPAB01000005.1"/>
</dbReference>